<dbReference type="InterPro" id="IPR024980">
    <property type="entry name" value="DUF3886"/>
</dbReference>
<dbReference type="RefSeq" id="WP_155704128.1">
    <property type="nucleotide sequence ID" value="NZ_CP034235.1"/>
</dbReference>
<evidence type="ECO:0000256" key="2">
    <source>
        <dbReference type="SAM" id="MobiDB-lite"/>
    </source>
</evidence>
<dbReference type="AlphaFoldDB" id="A0A6B8RRJ8"/>
<evidence type="ECO:0000256" key="1">
    <source>
        <dbReference type="SAM" id="Coils"/>
    </source>
</evidence>
<keyword evidence="4" id="KW-1185">Reference proteome</keyword>
<accession>A0A6B8RRJ8</accession>
<dbReference type="KEGG" id="ppsc:EHS13_31170"/>
<proteinExistence type="predicted"/>
<evidence type="ECO:0000313" key="4">
    <source>
        <dbReference type="Proteomes" id="UP000426246"/>
    </source>
</evidence>
<sequence>MKKKTHNAPKQATNLDKPATLKDLLNPDIIKKLQDQVDQMKAAEAAEQEKVRLQALEAKKVEQKRLDNDFEYLLENSSMDWRKNK</sequence>
<dbReference type="OrthoDB" id="2679911at2"/>
<evidence type="ECO:0000313" key="3">
    <source>
        <dbReference type="EMBL" id="QGQ99021.1"/>
    </source>
</evidence>
<protein>
    <submittedName>
        <fullName evidence="3">DUF3886 domain-containing protein</fullName>
    </submittedName>
</protein>
<keyword evidence="1" id="KW-0175">Coiled coil</keyword>
<name>A0A6B8RRJ8_9BACL</name>
<dbReference type="Proteomes" id="UP000426246">
    <property type="component" value="Chromosome"/>
</dbReference>
<dbReference type="EMBL" id="CP034235">
    <property type="protein sequence ID" value="QGQ99021.1"/>
    <property type="molecule type" value="Genomic_DNA"/>
</dbReference>
<gene>
    <name evidence="3" type="ORF">EHS13_31170</name>
</gene>
<reference evidence="4" key="1">
    <citation type="submission" date="2018-11" db="EMBL/GenBank/DDBJ databases">
        <title>Complete genome sequence of Paenibacillus sp. ML311-T8.</title>
        <authorList>
            <person name="Nam Y.-D."/>
            <person name="Kang J."/>
            <person name="Chung W.-H."/>
            <person name="Park Y.S."/>
        </authorList>
    </citation>
    <scope>NUCLEOTIDE SEQUENCE [LARGE SCALE GENOMIC DNA]</scope>
    <source>
        <strain evidence="4">ML311-T8</strain>
    </source>
</reference>
<feature type="region of interest" description="Disordered" evidence="2">
    <location>
        <begin position="1"/>
        <end position="20"/>
    </location>
</feature>
<feature type="coiled-coil region" evidence="1">
    <location>
        <begin position="30"/>
        <end position="66"/>
    </location>
</feature>
<organism evidence="3 4">
    <name type="scientific">Paenibacillus psychroresistens</name>
    <dbReference type="NCBI Taxonomy" id="1778678"/>
    <lineage>
        <taxon>Bacteria</taxon>
        <taxon>Bacillati</taxon>
        <taxon>Bacillota</taxon>
        <taxon>Bacilli</taxon>
        <taxon>Bacillales</taxon>
        <taxon>Paenibacillaceae</taxon>
        <taxon>Paenibacillus</taxon>
    </lineage>
</organism>
<dbReference type="Pfam" id="PF13025">
    <property type="entry name" value="DUF3886"/>
    <property type="match status" value="1"/>
</dbReference>